<dbReference type="PRINTS" id="PR00502">
    <property type="entry name" value="NUDIXFAMILY"/>
</dbReference>
<comment type="similarity">
    <text evidence="3">Belongs to the Nudix hydrolase family.</text>
</comment>
<evidence type="ECO:0000313" key="5">
    <source>
        <dbReference type="EMBL" id="TCO73451.1"/>
    </source>
</evidence>
<comment type="cofactor">
    <cofactor evidence="1">
        <name>Mg(2+)</name>
        <dbReference type="ChEBI" id="CHEBI:18420"/>
    </cofactor>
</comment>
<evidence type="ECO:0000256" key="1">
    <source>
        <dbReference type="ARBA" id="ARBA00001946"/>
    </source>
</evidence>
<dbReference type="OrthoDB" id="9816040at2"/>
<dbReference type="GO" id="GO:0004081">
    <property type="term" value="F:bis(5'-nucleosyl)-tetraphosphatase (asymmetrical) activity"/>
    <property type="evidence" value="ECO:0007669"/>
    <property type="project" value="TreeGrafter"/>
</dbReference>
<evidence type="ECO:0000259" key="4">
    <source>
        <dbReference type="PROSITE" id="PS51462"/>
    </source>
</evidence>
<organism evidence="5 6">
    <name type="scientific">Rhodovulum euryhalinum</name>
    <dbReference type="NCBI Taxonomy" id="35805"/>
    <lineage>
        <taxon>Bacteria</taxon>
        <taxon>Pseudomonadati</taxon>
        <taxon>Pseudomonadota</taxon>
        <taxon>Alphaproteobacteria</taxon>
        <taxon>Rhodobacterales</taxon>
        <taxon>Paracoccaceae</taxon>
        <taxon>Rhodovulum</taxon>
    </lineage>
</organism>
<dbReference type="GO" id="GO:0006167">
    <property type="term" value="P:AMP biosynthetic process"/>
    <property type="evidence" value="ECO:0007669"/>
    <property type="project" value="TreeGrafter"/>
</dbReference>
<dbReference type="SUPFAM" id="SSF55811">
    <property type="entry name" value="Nudix"/>
    <property type="match status" value="1"/>
</dbReference>
<gene>
    <name evidence="5" type="ORF">EV655_102216</name>
</gene>
<evidence type="ECO:0000256" key="3">
    <source>
        <dbReference type="RuleBase" id="RU003476"/>
    </source>
</evidence>
<reference evidence="5 6" key="1">
    <citation type="submission" date="2019-03" db="EMBL/GenBank/DDBJ databases">
        <title>Genomic Encyclopedia of Type Strains, Phase IV (KMG-IV): sequencing the most valuable type-strain genomes for metagenomic binning, comparative biology and taxonomic classification.</title>
        <authorList>
            <person name="Goeker M."/>
        </authorList>
    </citation>
    <scope>NUCLEOTIDE SEQUENCE [LARGE SCALE GENOMIC DNA]</scope>
    <source>
        <strain evidence="5 6">DSM 4868</strain>
    </source>
</reference>
<proteinExistence type="inferred from homology"/>
<dbReference type="GO" id="GO:0006754">
    <property type="term" value="P:ATP biosynthetic process"/>
    <property type="evidence" value="ECO:0007669"/>
    <property type="project" value="TreeGrafter"/>
</dbReference>
<dbReference type="AlphaFoldDB" id="A0A4R2KHY0"/>
<name>A0A4R2KHY0_9RHOB</name>
<dbReference type="RefSeq" id="WP_132541787.1">
    <property type="nucleotide sequence ID" value="NZ_SLWW01000002.1"/>
</dbReference>
<dbReference type="EMBL" id="SLWW01000002">
    <property type="protein sequence ID" value="TCO73451.1"/>
    <property type="molecule type" value="Genomic_DNA"/>
</dbReference>
<accession>A0A4R2KHY0</accession>
<feature type="domain" description="Nudix hydrolase" evidence="4">
    <location>
        <begin position="16"/>
        <end position="145"/>
    </location>
</feature>
<dbReference type="PROSITE" id="PS00893">
    <property type="entry name" value="NUDIX_BOX"/>
    <property type="match status" value="1"/>
</dbReference>
<keyword evidence="6" id="KW-1185">Reference proteome</keyword>
<dbReference type="InterPro" id="IPR051325">
    <property type="entry name" value="Nudix_hydrolase_domain"/>
</dbReference>
<dbReference type="Pfam" id="PF00293">
    <property type="entry name" value="NUDIX"/>
    <property type="match status" value="1"/>
</dbReference>
<keyword evidence="2 3" id="KW-0378">Hydrolase</keyword>
<dbReference type="InterPro" id="IPR020084">
    <property type="entry name" value="NUDIX_hydrolase_CS"/>
</dbReference>
<dbReference type="PANTHER" id="PTHR21340">
    <property type="entry name" value="DIADENOSINE 5,5-P1,P4-TETRAPHOSPHATE PYROPHOSPHOHYDROLASE MUTT"/>
    <property type="match status" value="1"/>
</dbReference>
<protein>
    <submittedName>
        <fullName evidence="5">8-oxo-dGTP diphosphatase</fullName>
    </submittedName>
</protein>
<dbReference type="InterPro" id="IPR015797">
    <property type="entry name" value="NUDIX_hydrolase-like_dom_sf"/>
</dbReference>
<evidence type="ECO:0000256" key="2">
    <source>
        <dbReference type="ARBA" id="ARBA00022801"/>
    </source>
</evidence>
<sequence>MIRRFGEAVQSDRRYRMRPGAYAVLERDGALLVTHQQEPIPEFQLPGGGIDPGESPLTALHREVFEETGWRIDVTRRLGAFRRFTYMPEYDLWAEKLCSIYLARPVRAHGAPREPGHSAFWMAPEEALARLGNAGDRHFVARFLGWTR</sequence>
<evidence type="ECO:0000313" key="6">
    <source>
        <dbReference type="Proteomes" id="UP000295142"/>
    </source>
</evidence>
<comment type="caution">
    <text evidence="5">The sequence shown here is derived from an EMBL/GenBank/DDBJ whole genome shotgun (WGS) entry which is preliminary data.</text>
</comment>
<dbReference type="Proteomes" id="UP000295142">
    <property type="component" value="Unassembled WGS sequence"/>
</dbReference>
<dbReference type="InterPro" id="IPR020476">
    <property type="entry name" value="Nudix_hydrolase"/>
</dbReference>
<dbReference type="InterPro" id="IPR000086">
    <property type="entry name" value="NUDIX_hydrolase_dom"/>
</dbReference>
<dbReference type="PANTHER" id="PTHR21340:SF0">
    <property type="entry name" value="BIS(5'-NUCLEOSYL)-TETRAPHOSPHATASE [ASYMMETRICAL]"/>
    <property type="match status" value="1"/>
</dbReference>
<dbReference type="CDD" id="cd04684">
    <property type="entry name" value="NUDIX_Hydrolase"/>
    <property type="match status" value="1"/>
</dbReference>
<dbReference type="PROSITE" id="PS51462">
    <property type="entry name" value="NUDIX"/>
    <property type="match status" value="1"/>
</dbReference>
<dbReference type="Gene3D" id="3.90.79.10">
    <property type="entry name" value="Nucleoside Triphosphate Pyrophosphohydrolase"/>
    <property type="match status" value="1"/>
</dbReference>